<dbReference type="PROSITE" id="PS50005">
    <property type="entry name" value="TPR"/>
    <property type="match status" value="1"/>
</dbReference>
<name>A0AAU9JRB7_9CILI</name>
<organism evidence="2 3">
    <name type="scientific">Blepharisma stoltei</name>
    <dbReference type="NCBI Taxonomy" id="1481888"/>
    <lineage>
        <taxon>Eukaryota</taxon>
        <taxon>Sar</taxon>
        <taxon>Alveolata</taxon>
        <taxon>Ciliophora</taxon>
        <taxon>Postciliodesmatophora</taxon>
        <taxon>Heterotrichea</taxon>
        <taxon>Heterotrichida</taxon>
        <taxon>Blepharismidae</taxon>
        <taxon>Blepharisma</taxon>
    </lineage>
</organism>
<keyword evidence="3" id="KW-1185">Reference proteome</keyword>
<dbReference type="InterPro" id="IPR011990">
    <property type="entry name" value="TPR-like_helical_dom_sf"/>
</dbReference>
<dbReference type="AlphaFoldDB" id="A0AAU9JRB7"/>
<dbReference type="SUPFAM" id="SSF48452">
    <property type="entry name" value="TPR-like"/>
    <property type="match status" value="1"/>
</dbReference>
<evidence type="ECO:0000256" key="1">
    <source>
        <dbReference type="PROSITE-ProRule" id="PRU00339"/>
    </source>
</evidence>
<dbReference type="Gene3D" id="1.25.40.10">
    <property type="entry name" value="Tetratricopeptide repeat domain"/>
    <property type="match status" value="1"/>
</dbReference>
<evidence type="ECO:0008006" key="4">
    <source>
        <dbReference type="Google" id="ProtNLM"/>
    </source>
</evidence>
<reference evidence="2" key="1">
    <citation type="submission" date="2021-09" db="EMBL/GenBank/DDBJ databases">
        <authorList>
            <consortium name="AG Swart"/>
            <person name="Singh M."/>
            <person name="Singh A."/>
            <person name="Seah K."/>
            <person name="Emmerich C."/>
        </authorList>
    </citation>
    <scope>NUCLEOTIDE SEQUENCE</scope>
    <source>
        <strain evidence="2">ATCC30299</strain>
    </source>
</reference>
<protein>
    <recommendedName>
        <fullName evidence="4">Tetratricopeptide repeat protein</fullName>
    </recommendedName>
</protein>
<dbReference type="InterPro" id="IPR019734">
    <property type="entry name" value="TPR_rpt"/>
</dbReference>
<accession>A0AAU9JRB7</accession>
<keyword evidence="1" id="KW-0802">TPR repeat</keyword>
<dbReference type="SMART" id="SM00028">
    <property type="entry name" value="TPR"/>
    <property type="match status" value="3"/>
</dbReference>
<comment type="caution">
    <text evidence="2">The sequence shown here is derived from an EMBL/GenBank/DDBJ whole genome shotgun (WGS) entry which is preliminary data.</text>
</comment>
<feature type="repeat" description="TPR" evidence="1">
    <location>
        <begin position="316"/>
        <end position="349"/>
    </location>
</feature>
<gene>
    <name evidence="2" type="ORF">BSTOLATCC_MIC36081</name>
</gene>
<dbReference type="EMBL" id="CAJZBQ010000036">
    <property type="protein sequence ID" value="CAG9324286.1"/>
    <property type="molecule type" value="Genomic_DNA"/>
</dbReference>
<proteinExistence type="predicted"/>
<dbReference type="Proteomes" id="UP001162131">
    <property type="component" value="Unassembled WGS sequence"/>
</dbReference>
<sequence length="639" mass="76659">MARVCCSCCLLDAIFISDCEQFKACQKHYFSFEAQGYNLKRIKIPINKESKKILLDFIVTLKKEFKDRIDDLIEESSKNEDNEKYKEKLSWLSNAFHDCSSIVMFLLRKQFVLMKQILSPFEYFLTQPKEKAQQYTEQHWDRNDLLEFCRSVRAHIFDFNYYKFENEKFIHGWAYKSTYNLHNRLSDFCNLIFFDFIKISEYEMAYELYQNLKSYLEFYDDSSIQNIKSIIVLFGKILKKIIKKKDHSQLDEQWKILNWNKNPTDNSSKKLDFWGYFILSQILTMMSIKNNVSEYYFQTLRTAEYFSQHYSENIANKINQELGLLYYGKKNYSKSIECFNKSIKYHIDRLQKDSWQNKAGVWDDSLEYLIEAYLWLAKAHSAIKNNEMIKKIRKWVKFQCAEAKDKFLYHATIGEIYYLLNYFYKAFKKIWECIKMSKQNKNINSYELSNLWLLLADIYVWRGDFTKAHQSLCIAKSLRSILPIADPNEQEIYKAFGIFYLNRQWYDEALISFGKITSRWSNHELLFANFSMGIAYFWKLDYQNAIEFLTGVKKMMSGFTKSYKNELFIANAYLGELCYLQGNLENANRYFTEAFELIDSYDISNIDIYLKSQNFVLVIFMENLSMKNVKLFCWGWMIY</sequence>
<evidence type="ECO:0000313" key="3">
    <source>
        <dbReference type="Proteomes" id="UP001162131"/>
    </source>
</evidence>
<evidence type="ECO:0000313" key="2">
    <source>
        <dbReference type="EMBL" id="CAG9324286.1"/>
    </source>
</evidence>